<evidence type="ECO:0000259" key="1">
    <source>
        <dbReference type="Pfam" id="PF03190"/>
    </source>
</evidence>
<dbReference type="InterPro" id="IPR024705">
    <property type="entry name" value="Ssp411"/>
</dbReference>
<feature type="domain" description="Spermatogenesis-associated protein 20-like TRX" evidence="1">
    <location>
        <begin position="5"/>
        <end position="166"/>
    </location>
</feature>
<dbReference type="InterPro" id="IPR004879">
    <property type="entry name" value="Ssp411-like_TRX"/>
</dbReference>
<dbReference type="InterPro" id="IPR008928">
    <property type="entry name" value="6-hairpin_glycosidase_sf"/>
</dbReference>
<dbReference type="Gene3D" id="3.40.30.10">
    <property type="entry name" value="Glutaredoxin"/>
    <property type="match status" value="1"/>
</dbReference>
<evidence type="ECO:0000313" key="2">
    <source>
        <dbReference type="EMBL" id="MEX6690449.1"/>
    </source>
</evidence>
<accession>A0ABV3ZMX4</accession>
<dbReference type="Pfam" id="PF03190">
    <property type="entry name" value="Thioredox_DsbH"/>
    <property type="match status" value="1"/>
</dbReference>
<protein>
    <submittedName>
        <fullName evidence="2">Thioredoxin domain-containing protein</fullName>
    </submittedName>
</protein>
<evidence type="ECO:0000313" key="3">
    <source>
        <dbReference type="Proteomes" id="UP001560573"/>
    </source>
</evidence>
<keyword evidence="3" id="KW-1185">Reference proteome</keyword>
<dbReference type="PIRSF" id="PIRSF006402">
    <property type="entry name" value="UCP006402_thioredoxin"/>
    <property type="match status" value="1"/>
</dbReference>
<gene>
    <name evidence="2" type="ORF">QTN47_23255</name>
</gene>
<proteinExistence type="predicted"/>
<dbReference type="InterPro" id="IPR036249">
    <property type="entry name" value="Thioredoxin-like_sf"/>
</dbReference>
<name>A0ABV3ZMX4_9BACT</name>
<dbReference type="PANTHER" id="PTHR42899">
    <property type="entry name" value="SPERMATOGENESIS-ASSOCIATED PROTEIN 20"/>
    <property type="match status" value="1"/>
</dbReference>
<organism evidence="2 3">
    <name type="scientific">Danxiaibacter flavus</name>
    <dbReference type="NCBI Taxonomy" id="3049108"/>
    <lineage>
        <taxon>Bacteria</taxon>
        <taxon>Pseudomonadati</taxon>
        <taxon>Bacteroidota</taxon>
        <taxon>Chitinophagia</taxon>
        <taxon>Chitinophagales</taxon>
        <taxon>Chitinophagaceae</taxon>
        <taxon>Danxiaibacter</taxon>
    </lineage>
</organism>
<dbReference type="SUPFAM" id="SSF52833">
    <property type="entry name" value="Thioredoxin-like"/>
    <property type="match status" value="1"/>
</dbReference>
<sequence>MKKEPNRLIHETSPYLLQHAYNPVQWYPWSEEALERAVKEDKPILVSIGYSACHWCHVMERESFENEDTAAIMNEHFINIKIDREERPDLDHIYMDAVQAMTGGGGWPLNVFLTPDKKPFYGGTYFPPVNAYNRMSWRQVLASVNDAFKHKRDEIETQAFNLTEHLEASNSFGMSAPGSTQVFTKENAKLMAENMLKAADKTWGGFGRAPKFPQTFSLQYLLQYYYYSNDQDALQHVNLSLDKMIQGGIYDHIGGGFARYSTDEKWLAPHFEKMLYDNALLLSVLSEAYQLTGNSTYRSVIDQTIEYTEREMLSPEGGFYSALDADSEGVEGKYYTWSWQEIHNVLGDEAELFCNVYDIQEGGNWEHTNIIWLPATIKEVAERNELSHDALEDLLKICRQELFNVREKRVRPGLDDKILLGWNALMISAYCKAYAALGNDKYLQKAERSIQFLEKNLKDGNKWYHSWKENMPKYPAFLDDFAYLIQAYIHLHEVTGENGYLSQARELLLYAIDEFDEEETDFFYYTGQSQKDVLLRKKEVYDGAVPSGNAVMALNLYYLAVIYNETKWRTRAENMVQALGSAIVRYPTSFGVWAFLLQQIARGWNEIAIAGKAANDYLKQVNHIYLPGKVSMVTDKENNEYALLENKTSENDETLLYWCSNYSCSAPEASLELFIQKLKKPEKHE</sequence>
<dbReference type="Proteomes" id="UP001560573">
    <property type="component" value="Unassembled WGS sequence"/>
</dbReference>
<dbReference type="CDD" id="cd02955">
    <property type="entry name" value="SSP411"/>
    <property type="match status" value="1"/>
</dbReference>
<dbReference type="Gene3D" id="1.50.10.10">
    <property type="match status" value="2"/>
</dbReference>
<dbReference type="SUPFAM" id="SSF48208">
    <property type="entry name" value="Six-hairpin glycosidases"/>
    <property type="match status" value="1"/>
</dbReference>
<dbReference type="RefSeq" id="WP_369331861.1">
    <property type="nucleotide sequence ID" value="NZ_JAULBC010000008.1"/>
</dbReference>
<dbReference type="PANTHER" id="PTHR42899:SF1">
    <property type="entry name" value="SPERMATOGENESIS-ASSOCIATED PROTEIN 20"/>
    <property type="match status" value="1"/>
</dbReference>
<reference evidence="2 3" key="1">
    <citation type="submission" date="2023-07" db="EMBL/GenBank/DDBJ databases">
        <authorList>
            <person name="Lian W.-H."/>
        </authorList>
    </citation>
    <scope>NUCLEOTIDE SEQUENCE [LARGE SCALE GENOMIC DNA]</scope>
    <source>
        <strain evidence="2 3">SYSU DXS3180</strain>
    </source>
</reference>
<dbReference type="EMBL" id="JAULBC010000008">
    <property type="protein sequence ID" value="MEX6690449.1"/>
    <property type="molecule type" value="Genomic_DNA"/>
</dbReference>
<comment type="caution">
    <text evidence="2">The sequence shown here is derived from an EMBL/GenBank/DDBJ whole genome shotgun (WGS) entry which is preliminary data.</text>
</comment>
<dbReference type="InterPro" id="IPR012341">
    <property type="entry name" value="6hp_glycosidase-like_sf"/>
</dbReference>